<evidence type="ECO:0000256" key="1">
    <source>
        <dbReference type="SAM" id="SignalP"/>
    </source>
</evidence>
<protein>
    <submittedName>
        <fullName evidence="2">Uncharacterized protein</fullName>
    </submittedName>
</protein>
<dbReference type="AlphaFoldDB" id="A0A4U0VF37"/>
<accession>A0A4U0VF37</accession>
<proteinExistence type="predicted"/>
<feature type="chain" id="PRO_5020600725" evidence="1">
    <location>
        <begin position="20"/>
        <end position="282"/>
    </location>
</feature>
<comment type="caution">
    <text evidence="2">The sequence shown here is derived from an EMBL/GenBank/DDBJ whole genome shotgun (WGS) entry which is preliminary data.</text>
</comment>
<evidence type="ECO:0000313" key="3">
    <source>
        <dbReference type="Proteomes" id="UP000310066"/>
    </source>
</evidence>
<feature type="signal peptide" evidence="1">
    <location>
        <begin position="1"/>
        <end position="19"/>
    </location>
</feature>
<dbReference type="EMBL" id="NAJP01000005">
    <property type="protein sequence ID" value="TKA47757.1"/>
    <property type="molecule type" value="Genomic_DNA"/>
</dbReference>
<evidence type="ECO:0000313" key="2">
    <source>
        <dbReference type="EMBL" id="TKA47757.1"/>
    </source>
</evidence>
<organism evidence="2 3">
    <name type="scientific">Friedmanniomyces endolithicus</name>
    <dbReference type="NCBI Taxonomy" id="329885"/>
    <lineage>
        <taxon>Eukaryota</taxon>
        <taxon>Fungi</taxon>
        <taxon>Dikarya</taxon>
        <taxon>Ascomycota</taxon>
        <taxon>Pezizomycotina</taxon>
        <taxon>Dothideomycetes</taxon>
        <taxon>Dothideomycetidae</taxon>
        <taxon>Mycosphaerellales</taxon>
        <taxon>Teratosphaeriaceae</taxon>
        <taxon>Friedmanniomyces</taxon>
    </lineage>
</organism>
<dbReference type="Proteomes" id="UP000310066">
    <property type="component" value="Unassembled WGS sequence"/>
</dbReference>
<dbReference type="OrthoDB" id="5347452at2759"/>
<reference evidence="2 3" key="1">
    <citation type="submission" date="2017-03" db="EMBL/GenBank/DDBJ databases">
        <title>Genomes of endolithic fungi from Antarctica.</title>
        <authorList>
            <person name="Coleine C."/>
            <person name="Masonjones S."/>
            <person name="Stajich J.E."/>
        </authorList>
    </citation>
    <scope>NUCLEOTIDE SEQUENCE [LARGE SCALE GENOMIC DNA]</scope>
    <source>
        <strain evidence="2 3">CCFEE 5311</strain>
    </source>
</reference>
<dbReference type="STRING" id="329885.A0A4U0VF37"/>
<keyword evidence="1" id="KW-0732">Signal</keyword>
<name>A0A4U0VF37_9PEZI</name>
<gene>
    <name evidence="2" type="ORF">B0A54_02131</name>
</gene>
<sequence>MRAAPTLVSICSLLNTAAAFTILAPIPTEPALDTPDLQGWTPMPTRAPELPHGDLVKRDFTTLCGYVNGVSTNSLDCGTAICGFNTGSSAFGCCTQTYVSNSNTYLTDCAFYTSCRDYTEGCDAACQSNTAVEFCSSDYPYCALLTISSSFSNYLCAPVFAGTAPLPVLGTWTYGANLTTESAPAVIIASTPTSSVSVVASTTTFSSYSTSTSISSASGLTVTSPSPTPFSQSQQFGYATGSSTAASTTSNVSSGRGLVLVDGILRWACMAAISIAALAWML</sequence>